<accession>I4ERA6</accession>
<dbReference type="STRING" id="477641.MODMU_0461"/>
<dbReference type="eggNOG" id="COG1216">
    <property type="taxonomic scope" value="Bacteria"/>
</dbReference>
<organism evidence="1 2">
    <name type="scientific">Modestobacter italicus (strain DSM 44449 / CECT 9708 / BC 501)</name>
    <dbReference type="NCBI Taxonomy" id="2732864"/>
    <lineage>
        <taxon>Bacteria</taxon>
        <taxon>Bacillati</taxon>
        <taxon>Actinomycetota</taxon>
        <taxon>Actinomycetes</taxon>
        <taxon>Geodermatophilales</taxon>
        <taxon>Geodermatophilaceae</taxon>
        <taxon>Modestobacter</taxon>
    </lineage>
</organism>
<dbReference type="PATRIC" id="fig|477641.3.peg.434"/>
<gene>
    <name evidence="1" type="ordered locus">MODMU_0461</name>
</gene>
<reference evidence="1 2" key="1">
    <citation type="journal article" date="2012" name="J. Bacteriol.">
        <title>Genome Sequence of Radiation-Resistant Modestobacter marinus Strain BC501, a Representative Actinobacterium That Thrives on Calcareous Stone Surfaces.</title>
        <authorList>
            <person name="Normand P."/>
            <person name="Gury J."/>
            <person name="Pujic P."/>
            <person name="Chouaia B."/>
            <person name="Crotti E."/>
            <person name="Brusetti L."/>
            <person name="Daffonchio D."/>
            <person name="Vacherie B."/>
            <person name="Barbe V."/>
            <person name="Medigue C."/>
            <person name="Calteau A."/>
            <person name="Ghodhbane-Gtari F."/>
            <person name="Essoussi I."/>
            <person name="Nouioui I."/>
            <person name="Abbassi-Ghozzi I."/>
            <person name="Gtari M."/>
        </authorList>
    </citation>
    <scope>NUCLEOTIDE SEQUENCE [LARGE SCALE GENOMIC DNA]</scope>
    <source>
        <strain evidence="2">BC 501</strain>
    </source>
</reference>
<protein>
    <recommendedName>
        <fullName evidence="3">Nucleotidyltransferase family protein</fullName>
    </recommendedName>
</protein>
<proteinExistence type="predicted"/>
<dbReference type="KEGG" id="mmar:MODMU_0461"/>
<dbReference type="Pfam" id="PF14907">
    <property type="entry name" value="NTP_transf_5"/>
    <property type="match status" value="1"/>
</dbReference>
<dbReference type="Proteomes" id="UP000006461">
    <property type="component" value="Chromosome"/>
</dbReference>
<dbReference type="AlphaFoldDB" id="I4ERA6"/>
<evidence type="ECO:0008006" key="3">
    <source>
        <dbReference type="Google" id="ProtNLM"/>
    </source>
</evidence>
<evidence type="ECO:0000313" key="1">
    <source>
        <dbReference type="EMBL" id="CCH85919.1"/>
    </source>
</evidence>
<dbReference type="InterPro" id="IPR039498">
    <property type="entry name" value="NTP_transf_5"/>
</dbReference>
<dbReference type="HOGENOM" id="CLU_715352_0_0_11"/>
<dbReference type="EMBL" id="FO203431">
    <property type="protein sequence ID" value="CCH85919.1"/>
    <property type="molecule type" value="Genomic_DNA"/>
</dbReference>
<evidence type="ECO:0000313" key="2">
    <source>
        <dbReference type="Proteomes" id="UP000006461"/>
    </source>
</evidence>
<sequence>MRGSSPDDVLLWLFRTAAGQACPPPRWPVGADTRALRAGLGHHRGWGLLARSGPAVTGLPASVLDEAVERRRSMVRRRLSLDADLRALAGSLDAAGVAWVCMKGPVLAEVYERAGVGDVRFFSDLDLLVHPARFADALRACGAAGSGLLTRNFALLRAAVPGELALQARHGSVVDLHWSLVNRQSRRAATRIDTGELIDRAHRAVVAGSPVPVLQPEDALVHVCLHAAMSGGTRLSWLLDVTLTIADRTVDWRAVSARAVAWGVGPAVGLVLQRSRALLGATVPGHVVEGLVPQPWRLAQAVSVGRVVAARSDVRGAPARLALGAVRHRSSAAAAAAVAASAGRWVAMRPRPAFVQSAAHPGSTLHAAGDGADLTAYLSAVSRQVG</sequence>
<name>I4ERA6_MODI5</name>
<keyword evidence="2" id="KW-1185">Reference proteome</keyword>